<evidence type="ECO:0000256" key="4">
    <source>
        <dbReference type="ARBA" id="ARBA00022912"/>
    </source>
</evidence>
<comment type="similarity">
    <text evidence="1">Belongs to the protein-tyrosine phosphatase family. Non-receptor class dual specificity subfamily.</text>
</comment>
<dbReference type="SMART" id="SM00195">
    <property type="entry name" value="DSPc"/>
    <property type="match status" value="1"/>
</dbReference>
<dbReference type="PANTHER" id="PTHR45848:SF4">
    <property type="entry name" value="DUAL SPECIFICITY PROTEIN PHOSPHATASE 12"/>
    <property type="match status" value="1"/>
</dbReference>
<name>A0ABN8D2G1_9STRA</name>
<dbReference type="SUPFAM" id="SSF52799">
    <property type="entry name" value="(Phosphotyrosine protein) phosphatases II"/>
    <property type="match status" value="1"/>
</dbReference>
<accession>A0ABN8D2G1</accession>
<evidence type="ECO:0000313" key="8">
    <source>
        <dbReference type="Proteomes" id="UP001158986"/>
    </source>
</evidence>
<dbReference type="PROSITE" id="PS50056">
    <property type="entry name" value="TYR_PHOSPHATASE_2"/>
    <property type="match status" value="1"/>
</dbReference>
<evidence type="ECO:0000256" key="1">
    <source>
        <dbReference type="ARBA" id="ARBA00008601"/>
    </source>
</evidence>
<evidence type="ECO:0000259" key="6">
    <source>
        <dbReference type="PROSITE" id="PS50056"/>
    </source>
</evidence>
<reference evidence="7 8" key="1">
    <citation type="submission" date="2021-11" db="EMBL/GenBank/DDBJ databases">
        <authorList>
            <person name="Islam A."/>
            <person name="Islam S."/>
            <person name="Flora M.S."/>
            <person name="Rahman M."/>
            <person name="Ziaur R.M."/>
            <person name="Epstein J.H."/>
            <person name="Hassan M."/>
            <person name="Klassen M."/>
            <person name="Woodard K."/>
            <person name="Webb A."/>
            <person name="Webby R.J."/>
            <person name="El Zowalaty M.E."/>
        </authorList>
    </citation>
    <scope>NUCLEOTIDE SEQUENCE [LARGE SCALE GENOMIC DNA]</scope>
    <source>
        <strain evidence="7">Pbs1</strain>
    </source>
</reference>
<evidence type="ECO:0000256" key="3">
    <source>
        <dbReference type="ARBA" id="ARBA00022801"/>
    </source>
</evidence>
<dbReference type="Gene3D" id="3.90.190.10">
    <property type="entry name" value="Protein tyrosine phosphatase superfamily"/>
    <property type="match status" value="1"/>
</dbReference>
<dbReference type="EMBL" id="CAKLCB010000305">
    <property type="protein sequence ID" value="CAH0519602.1"/>
    <property type="molecule type" value="Genomic_DNA"/>
</dbReference>
<feature type="domain" description="Tyrosine-protein phosphatase" evidence="5">
    <location>
        <begin position="38"/>
        <end position="177"/>
    </location>
</feature>
<dbReference type="Proteomes" id="UP001158986">
    <property type="component" value="Unassembled WGS sequence"/>
</dbReference>
<feature type="domain" description="Tyrosine specific protein phosphatases" evidence="6">
    <location>
        <begin position="98"/>
        <end position="155"/>
    </location>
</feature>
<dbReference type="PROSITE" id="PS50054">
    <property type="entry name" value="TYR_PHOSPHATASE_DUAL"/>
    <property type="match status" value="1"/>
</dbReference>
<comment type="caution">
    <text evidence="7">The sequence shown here is derived from an EMBL/GenBank/DDBJ whole genome shotgun (WGS) entry which is preliminary data.</text>
</comment>
<dbReference type="InterPro" id="IPR020422">
    <property type="entry name" value="TYR_PHOSPHATASE_DUAL_dom"/>
</dbReference>
<evidence type="ECO:0000256" key="2">
    <source>
        <dbReference type="ARBA" id="ARBA00013064"/>
    </source>
</evidence>
<dbReference type="InterPro" id="IPR029021">
    <property type="entry name" value="Prot-tyrosine_phosphatase-like"/>
</dbReference>
<evidence type="ECO:0000313" key="7">
    <source>
        <dbReference type="EMBL" id="CAH0519602.1"/>
    </source>
</evidence>
<dbReference type="PROSITE" id="PS00383">
    <property type="entry name" value="TYR_PHOSPHATASE_1"/>
    <property type="match status" value="1"/>
</dbReference>
<organism evidence="7 8">
    <name type="scientific">Peronospora belbahrii</name>
    <dbReference type="NCBI Taxonomy" id="622444"/>
    <lineage>
        <taxon>Eukaryota</taxon>
        <taxon>Sar</taxon>
        <taxon>Stramenopiles</taxon>
        <taxon>Oomycota</taxon>
        <taxon>Peronosporomycetes</taxon>
        <taxon>Peronosporales</taxon>
        <taxon>Peronosporaceae</taxon>
        <taxon>Peronospora</taxon>
    </lineage>
</organism>
<gene>
    <name evidence="7" type="ORF">PBS001_LOCUS6124</name>
</gene>
<dbReference type="Pfam" id="PF00782">
    <property type="entry name" value="DSPc"/>
    <property type="match status" value="1"/>
</dbReference>
<dbReference type="EC" id="3.1.3.48" evidence="2"/>
<dbReference type="CDD" id="cd14498">
    <property type="entry name" value="DSP"/>
    <property type="match status" value="1"/>
</dbReference>
<keyword evidence="3" id="KW-0378">Hydrolase</keyword>
<dbReference type="InterPro" id="IPR000387">
    <property type="entry name" value="Tyr_Pase_dom"/>
</dbReference>
<sequence length="316" mass="35033">MDDTALVDTVLVEYDLVQSIYEHVPESNYLCFVCSCGNKLPPVAGRFRQLAHILKDEAFLEANDIQAVIALGTGNLIGKPCDVLLIDILDMEDELLLPHFRECIHFLNKHLDNGAAVLVHCVHGQSRSAAICVAYLMATQGQTLLEAYDAVQQARQCISINPGFLRQLDLFERMGHDSEVMGITSAHAELRTMMVRRQRMKTGIADIVASPQAIRPGQSACCRKCNYVLCTTRNQVPHLDSDEAISGEACAGIFIEPMSWMMSQSSFISRNDGKLLCPSCKAKLGSWNWIGVKCNCKRFVAPAFQLVPSKTQQRTL</sequence>
<proteinExistence type="inferred from homology"/>
<keyword evidence="8" id="KW-1185">Reference proteome</keyword>
<protein>
    <recommendedName>
        <fullName evidence="2">protein-tyrosine-phosphatase</fullName>
        <ecNumber evidence="2">3.1.3.48</ecNumber>
    </recommendedName>
</protein>
<dbReference type="PANTHER" id="PTHR45848">
    <property type="entry name" value="DUAL SPECIFICITY PROTEIN PHOSPHATASE 12 FAMILY MEMBER"/>
    <property type="match status" value="1"/>
</dbReference>
<dbReference type="InterPro" id="IPR000340">
    <property type="entry name" value="Dual-sp_phosphatase_cat-dom"/>
</dbReference>
<keyword evidence="4" id="KW-0904">Protein phosphatase</keyword>
<dbReference type="InterPro" id="IPR016130">
    <property type="entry name" value="Tyr_Pase_AS"/>
</dbReference>
<evidence type="ECO:0000259" key="5">
    <source>
        <dbReference type="PROSITE" id="PS50054"/>
    </source>
</evidence>